<dbReference type="CDD" id="cd00158">
    <property type="entry name" value="RHOD"/>
    <property type="match status" value="1"/>
</dbReference>
<dbReference type="InterPro" id="IPR036873">
    <property type="entry name" value="Rhodanese-like_dom_sf"/>
</dbReference>
<dbReference type="PANTHER" id="PTHR34209">
    <property type="entry name" value="RHODANESE/CELL CYCLE CONTROL PHOSPHATASE SUPERFAMILY PROTEIN"/>
    <property type="match status" value="1"/>
</dbReference>
<feature type="compositionally biased region" description="Basic residues" evidence="1">
    <location>
        <begin position="32"/>
        <end position="42"/>
    </location>
</feature>
<name>A0A8T0IUU7_CERPU</name>
<dbReference type="PROSITE" id="PS50206">
    <property type="entry name" value="RHODANESE_3"/>
    <property type="match status" value="1"/>
</dbReference>
<feature type="domain" description="Rhodanese" evidence="2">
    <location>
        <begin position="252"/>
        <end position="373"/>
    </location>
</feature>
<gene>
    <name evidence="3" type="ORF">KC19_2G067900</name>
</gene>
<dbReference type="PANTHER" id="PTHR34209:SF1">
    <property type="entry name" value="CALCIUM SENSING RECEPTOR, CHLOROPLASTIC"/>
    <property type="match status" value="1"/>
</dbReference>
<dbReference type="InterPro" id="IPR001763">
    <property type="entry name" value="Rhodanese-like_dom"/>
</dbReference>
<dbReference type="GO" id="GO:0009704">
    <property type="term" value="P:de-etiolation"/>
    <property type="evidence" value="ECO:0007669"/>
    <property type="project" value="InterPro"/>
</dbReference>
<accession>A0A8T0IUU7</accession>
<dbReference type="GO" id="GO:0090333">
    <property type="term" value="P:regulation of stomatal closure"/>
    <property type="evidence" value="ECO:0007669"/>
    <property type="project" value="InterPro"/>
</dbReference>
<dbReference type="Gene3D" id="3.40.250.10">
    <property type="entry name" value="Rhodanese-like domain"/>
    <property type="match status" value="1"/>
</dbReference>
<dbReference type="EMBL" id="CM026422">
    <property type="protein sequence ID" value="KAG0586143.1"/>
    <property type="molecule type" value="Genomic_DNA"/>
</dbReference>
<evidence type="ECO:0000256" key="1">
    <source>
        <dbReference type="SAM" id="MobiDB-lite"/>
    </source>
</evidence>
<proteinExistence type="predicted"/>
<feature type="region of interest" description="Disordered" evidence="1">
    <location>
        <begin position="17"/>
        <end position="43"/>
    </location>
</feature>
<dbReference type="Pfam" id="PF00581">
    <property type="entry name" value="Rhodanese"/>
    <property type="match status" value="1"/>
</dbReference>
<organism evidence="3 4">
    <name type="scientific">Ceratodon purpureus</name>
    <name type="common">Fire moss</name>
    <name type="synonym">Dicranum purpureum</name>
    <dbReference type="NCBI Taxonomy" id="3225"/>
    <lineage>
        <taxon>Eukaryota</taxon>
        <taxon>Viridiplantae</taxon>
        <taxon>Streptophyta</taxon>
        <taxon>Embryophyta</taxon>
        <taxon>Bryophyta</taxon>
        <taxon>Bryophytina</taxon>
        <taxon>Bryopsida</taxon>
        <taxon>Dicranidae</taxon>
        <taxon>Pseudoditrichales</taxon>
        <taxon>Ditrichaceae</taxon>
        <taxon>Ceratodon</taxon>
    </lineage>
</organism>
<evidence type="ECO:0000259" key="2">
    <source>
        <dbReference type="PROSITE" id="PS50206"/>
    </source>
</evidence>
<evidence type="ECO:0000313" key="3">
    <source>
        <dbReference type="EMBL" id="KAG0586143.1"/>
    </source>
</evidence>
<protein>
    <recommendedName>
        <fullName evidence="2">Rhodanese domain-containing protein</fullName>
    </recommendedName>
</protein>
<dbReference type="GO" id="GO:0071277">
    <property type="term" value="P:cellular response to calcium ion"/>
    <property type="evidence" value="ECO:0007669"/>
    <property type="project" value="InterPro"/>
</dbReference>
<dbReference type="AlphaFoldDB" id="A0A8T0IUU7"/>
<evidence type="ECO:0000313" key="4">
    <source>
        <dbReference type="Proteomes" id="UP000822688"/>
    </source>
</evidence>
<keyword evidence="4" id="KW-1185">Reference proteome</keyword>
<dbReference type="InterPro" id="IPR044690">
    <property type="entry name" value="CAS_plant"/>
</dbReference>
<dbReference type="SUPFAM" id="SSF52821">
    <property type="entry name" value="Rhodanese/Cell cycle control phosphatase"/>
    <property type="match status" value="1"/>
</dbReference>
<sequence>MAQAMRAMQVTALNGSLAGSSQNVDTSVVSHRSSKRFPKSRRPALSLRASMEDGRDAQVAVVAPATIASFVVMADAGAANALTAEDVTETYMKVQSTASQVSNVASQTFGVAKSVFGQVVETVKPAVTAVTPYVKQSADFVYKTVFPFATDIEKQAEKALQSSGVDTKPVLDAAKSAASAAGEVGKYVEGAQPSISSTLQNVLSSDPIVLATGAGGLLLLYLLAPSVFSSISYAARGFKGELTAPQALDLLSKEDYILIDVRSEKEKAKSGVPSLPRNAKNKFLPVPVEELPGKVRGQLRNVRKVEAEIAALKISSLKKINKGSRLVIIDSNGDIAKTIARSLSGLGFNNTWVITDGFDGGRGWVQSRLGTESSGTSFTEILSPSRVISSGTKLLQASSD</sequence>
<feature type="compositionally biased region" description="Polar residues" evidence="1">
    <location>
        <begin position="17"/>
        <end position="29"/>
    </location>
</feature>
<dbReference type="Proteomes" id="UP000822688">
    <property type="component" value="Chromosome 2"/>
</dbReference>
<reference evidence="3" key="1">
    <citation type="submission" date="2020-06" db="EMBL/GenBank/DDBJ databases">
        <title>WGS assembly of Ceratodon purpureus strain R40.</title>
        <authorList>
            <person name="Carey S.B."/>
            <person name="Jenkins J."/>
            <person name="Shu S."/>
            <person name="Lovell J.T."/>
            <person name="Sreedasyam A."/>
            <person name="Maumus F."/>
            <person name="Tiley G.P."/>
            <person name="Fernandez-Pozo N."/>
            <person name="Barry K."/>
            <person name="Chen C."/>
            <person name="Wang M."/>
            <person name="Lipzen A."/>
            <person name="Daum C."/>
            <person name="Saski C.A."/>
            <person name="Payton A.C."/>
            <person name="Mcbreen J.C."/>
            <person name="Conrad R.E."/>
            <person name="Kollar L.M."/>
            <person name="Olsson S."/>
            <person name="Huttunen S."/>
            <person name="Landis J.B."/>
            <person name="Wickett N.J."/>
            <person name="Johnson M.G."/>
            <person name="Rensing S.A."/>
            <person name="Grimwood J."/>
            <person name="Schmutz J."/>
            <person name="Mcdaniel S.F."/>
        </authorList>
    </citation>
    <scope>NUCLEOTIDE SEQUENCE</scope>
    <source>
        <strain evidence="3">R40</strain>
    </source>
</reference>
<comment type="caution">
    <text evidence="3">The sequence shown here is derived from an EMBL/GenBank/DDBJ whole genome shotgun (WGS) entry which is preliminary data.</text>
</comment>